<organism evidence="3 4">
    <name type="scientific">Ranitomeya imitator</name>
    <name type="common">mimic poison frog</name>
    <dbReference type="NCBI Taxonomy" id="111125"/>
    <lineage>
        <taxon>Eukaryota</taxon>
        <taxon>Metazoa</taxon>
        <taxon>Chordata</taxon>
        <taxon>Craniata</taxon>
        <taxon>Vertebrata</taxon>
        <taxon>Euteleostomi</taxon>
        <taxon>Amphibia</taxon>
        <taxon>Batrachia</taxon>
        <taxon>Anura</taxon>
        <taxon>Neobatrachia</taxon>
        <taxon>Hyloidea</taxon>
        <taxon>Dendrobatidae</taxon>
        <taxon>Dendrobatinae</taxon>
        <taxon>Ranitomeya</taxon>
    </lineage>
</organism>
<gene>
    <name evidence="3" type="ORF">RIMI_LOCUS23452796</name>
</gene>
<evidence type="ECO:0000313" key="4">
    <source>
        <dbReference type="Proteomes" id="UP001176940"/>
    </source>
</evidence>
<keyword evidence="1" id="KW-1015">Disulfide bond</keyword>
<dbReference type="Proteomes" id="UP001176940">
    <property type="component" value="Unassembled WGS sequence"/>
</dbReference>
<dbReference type="InterPro" id="IPR000859">
    <property type="entry name" value="CUB_dom"/>
</dbReference>
<evidence type="ECO:0000259" key="2">
    <source>
        <dbReference type="Pfam" id="PF00431"/>
    </source>
</evidence>
<reference evidence="3" key="1">
    <citation type="submission" date="2023-07" db="EMBL/GenBank/DDBJ databases">
        <authorList>
            <person name="Stuckert A."/>
        </authorList>
    </citation>
    <scope>NUCLEOTIDE SEQUENCE</scope>
</reference>
<dbReference type="EMBL" id="CAUEEQ010079702">
    <property type="protein sequence ID" value="CAJ0968830.1"/>
    <property type="molecule type" value="Genomic_DNA"/>
</dbReference>
<protein>
    <recommendedName>
        <fullName evidence="2">CUB domain-containing protein</fullName>
    </recommendedName>
</protein>
<name>A0ABN9MTG2_9NEOB</name>
<proteinExistence type="predicted"/>
<dbReference type="Pfam" id="PF00431">
    <property type="entry name" value="CUB"/>
    <property type="match status" value="1"/>
</dbReference>
<dbReference type="InterPro" id="IPR035914">
    <property type="entry name" value="Sperma_CUB_dom_sf"/>
</dbReference>
<feature type="domain" description="CUB" evidence="2">
    <location>
        <begin position="98"/>
        <end position="188"/>
    </location>
</feature>
<evidence type="ECO:0000313" key="3">
    <source>
        <dbReference type="EMBL" id="CAJ0968830.1"/>
    </source>
</evidence>
<dbReference type="SUPFAM" id="SSF49854">
    <property type="entry name" value="Spermadhesin, CUB domain"/>
    <property type="match status" value="1"/>
</dbReference>
<accession>A0ABN9MTG2</accession>
<sequence length="201" mass="21888">MFTLVTGDLGIVGRWRDVCVTALQRPNSDAAAIRIVVGIAAASLCVTERATLVFSPRILFSLRISCMTSPSSQSVLQTMAPSLHRTSMCSVKTTCPYNHRGNIKLVAGGQDSPDRDRCRVVFRAPHNQNILLNLMQLSSASCDHCSLMVYDGESHNKTFKARLTKEKIPITMKSIGSAITIVFGGSAQGSELQLWLSYSLP</sequence>
<dbReference type="Gene3D" id="2.60.120.290">
    <property type="entry name" value="Spermadhesin, CUB domain"/>
    <property type="match status" value="1"/>
</dbReference>
<evidence type="ECO:0000256" key="1">
    <source>
        <dbReference type="ARBA" id="ARBA00023157"/>
    </source>
</evidence>
<keyword evidence="4" id="KW-1185">Reference proteome</keyword>
<comment type="caution">
    <text evidence="3">The sequence shown here is derived from an EMBL/GenBank/DDBJ whole genome shotgun (WGS) entry which is preliminary data.</text>
</comment>